<dbReference type="EMBL" id="UFQT01000039">
    <property type="protein sequence ID" value="SSX18479.1"/>
    <property type="molecule type" value="Genomic_DNA"/>
</dbReference>
<evidence type="ECO:0000256" key="4">
    <source>
        <dbReference type="PROSITE-ProRule" id="PRU00339"/>
    </source>
</evidence>
<dbReference type="Pfam" id="PF13181">
    <property type="entry name" value="TPR_8"/>
    <property type="match status" value="1"/>
</dbReference>
<dbReference type="VEuPathDB" id="VectorBase:CSON009959"/>
<evidence type="ECO:0000313" key="5">
    <source>
        <dbReference type="EMBL" id="SSX18479.1"/>
    </source>
</evidence>
<dbReference type="PANTHER" id="PTHR16193">
    <property type="entry name" value="TETRATRICOPEPTIDE REPEAT PROTEIN 27"/>
    <property type="match status" value="1"/>
</dbReference>
<dbReference type="AlphaFoldDB" id="A0A336LPI7"/>
<accession>A0A336LPI7</accession>
<feature type="repeat" description="TPR" evidence="4">
    <location>
        <begin position="546"/>
        <end position="579"/>
    </location>
</feature>
<dbReference type="SMART" id="SM00028">
    <property type="entry name" value="TPR"/>
    <property type="match status" value="4"/>
</dbReference>
<protein>
    <submittedName>
        <fullName evidence="5">CSON009959 protein</fullName>
    </submittedName>
</protein>
<dbReference type="PANTHER" id="PTHR16193:SF0">
    <property type="entry name" value="TETRATRICOPEPTIDE REPEAT PROTEIN 27"/>
    <property type="match status" value="1"/>
</dbReference>
<reference evidence="5" key="1">
    <citation type="submission" date="2018-07" db="EMBL/GenBank/DDBJ databases">
        <authorList>
            <person name="Quirk P.G."/>
            <person name="Krulwich T.A."/>
        </authorList>
    </citation>
    <scope>NUCLEOTIDE SEQUENCE</scope>
</reference>
<dbReference type="InterPro" id="IPR011990">
    <property type="entry name" value="TPR-like_helical_dom_sf"/>
</dbReference>
<dbReference type="PROSITE" id="PS50005">
    <property type="entry name" value="TPR"/>
    <property type="match status" value="2"/>
</dbReference>
<dbReference type="InterPro" id="IPR044244">
    <property type="entry name" value="TTC27/Emw1"/>
</dbReference>
<keyword evidence="1" id="KW-0677">Repeat</keyword>
<evidence type="ECO:0000256" key="2">
    <source>
        <dbReference type="ARBA" id="ARBA00022803"/>
    </source>
</evidence>
<proteinExistence type="inferred from homology"/>
<feature type="repeat" description="TPR" evidence="4">
    <location>
        <begin position="478"/>
        <end position="511"/>
    </location>
</feature>
<sequence>MCDKLELLLFNIHDTINSENYDSVYKTLIEGNFQILEENELLKKTDITFSNFKDEPSQSLELIGISSLLAFTQENFTGPDLNLTINYENLSSDNILSKLNIDGEEANVNIRHGEFLLLGREIFKCLSEQQPDKLLYHVWLLRSIVLHQKVIDEQCISLYEAFCAVSEKILKMLDQAPTLKDKILLQLEVIQGYLIYKRVFEAEKLLKGLKESISLEIEVKSALGVRTKFQQKAVPQLMLTVEKSSLDNLNSSQKTHSKVDLPKLLTLDDDVRLEKIKFDSEDANQTQELESVIQNIVLTTIKYLQLSQPKDTLSNEELQPYLTTLLYQSHGPWLTRINTLLANIKLESTHRRTVERSLRQCEEIVNIINAHDIPPISRLSYCFSCYMLPRWEIESQLGDLMVSLGMMKTALDLYLKLQQWEDVILCYTALQLRHKAAEVIQQEIDKKPTVKLYCLLGDATDDISCYEKAWIFSEQKSGRAQRHWGNYYFSKKEYENAIPHLQKTLEINSLQEVQWLRLGYAALSLENWELAATAYRRYTYLEPHGFESWNNLAKAYIKLGDKNRAHKVLQESLKCNYNSWKVWENFLLVSVDVGSFEDAINAYNRLVELKEKYHDKQILEIIVGAISKDIPDATGNSSGRLKKKCLQLLGQQSAQNPTLGIVWELSAQLTDEPLQKAEKLQKAHRSYTQAQTNWVKNEKSCEKILNLCLDLCNFSVIATQDIKEGQKMSVLSQLSSARLSAMGCIKVAKAENYENLTGKICDLESTVEKMVELIKSLK</sequence>
<dbReference type="SUPFAM" id="SSF48452">
    <property type="entry name" value="TPR-like"/>
    <property type="match status" value="1"/>
</dbReference>
<comment type="similarity">
    <text evidence="3">Belongs to the TTC27 family.</text>
</comment>
<dbReference type="OMA" id="NNRYARA"/>
<organism evidence="5">
    <name type="scientific">Culicoides sonorensis</name>
    <name type="common">Biting midge</name>
    <dbReference type="NCBI Taxonomy" id="179676"/>
    <lineage>
        <taxon>Eukaryota</taxon>
        <taxon>Metazoa</taxon>
        <taxon>Ecdysozoa</taxon>
        <taxon>Arthropoda</taxon>
        <taxon>Hexapoda</taxon>
        <taxon>Insecta</taxon>
        <taxon>Pterygota</taxon>
        <taxon>Neoptera</taxon>
        <taxon>Endopterygota</taxon>
        <taxon>Diptera</taxon>
        <taxon>Nematocera</taxon>
        <taxon>Chironomoidea</taxon>
        <taxon>Ceratopogonidae</taxon>
        <taxon>Ceratopogoninae</taxon>
        <taxon>Culicoides</taxon>
        <taxon>Monoculicoides</taxon>
    </lineage>
</organism>
<keyword evidence="2 4" id="KW-0802">TPR repeat</keyword>
<evidence type="ECO:0000256" key="3">
    <source>
        <dbReference type="ARBA" id="ARBA00024020"/>
    </source>
</evidence>
<dbReference type="Gene3D" id="1.25.40.10">
    <property type="entry name" value="Tetratricopeptide repeat domain"/>
    <property type="match status" value="1"/>
</dbReference>
<evidence type="ECO:0000256" key="1">
    <source>
        <dbReference type="ARBA" id="ARBA00022737"/>
    </source>
</evidence>
<gene>
    <name evidence="5" type="primary">CSON009959</name>
</gene>
<dbReference type="InterPro" id="IPR019734">
    <property type="entry name" value="TPR_rpt"/>
</dbReference>
<name>A0A336LPI7_CULSO</name>